<protein>
    <submittedName>
        <fullName evidence="1">Transcriptional regulator</fullName>
    </submittedName>
</protein>
<dbReference type="EMBL" id="WHPF01000016">
    <property type="protein sequence ID" value="NNV57588.1"/>
    <property type="molecule type" value="Genomic_DNA"/>
</dbReference>
<dbReference type="AlphaFoldDB" id="A0A8J8JV04"/>
<gene>
    <name evidence="1" type="ORF">GD597_19110</name>
</gene>
<evidence type="ECO:0000313" key="2">
    <source>
        <dbReference type="Proteomes" id="UP000598971"/>
    </source>
</evidence>
<name>A0A8J8JV04_9BACT</name>
<organism evidence="1 2">
    <name type="scientific">Limnovirga soli</name>
    <dbReference type="NCBI Taxonomy" id="2656915"/>
    <lineage>
        <taxon>Bacteria</taxon>
        <taxon>Pseudomonadati</taxon>
        <taxon>Bacteroidota</taxon>
        <taxon>Chitinophagia</taxon>
        <taxon>Chitinophagales</taxon>
        <taxon>Chitinophagaceae</taxon>
        <taxon>Limnovirga</taxon>
    </lineage>
</organism>
<sequence length="135" mass="15221">METIPIEKDLPLICVSATAFPTGVMDAHNKLQSIVPFVAGRKYFGLSRPENGAIMYKAAAEVLNEKEAALLNLEQIVLKRGNYVYADIPDFMQYLPLIAETFTKLLAHPNIDPKGYCIEWYLNAKDLKCMVRLKD</sequence>
<comment type="caution">
    <text evidence="1">The sequence shown here is derived from an EMBL/GenBank/DDBJ whole genome shotgun (WGS) entry which is preliminary data.</text>
</comment>
<keyword evidence="2" id="KW-1185">Reference proteome</keyword>
<dbReference type="Proteomes" id="UP000598971">
    <property type="component" value="Unassembled WGS sequence"/>
</dbReference>
<proteinExistence type="predicted"/>
<reference evidence="1" key="1">
    <citation type="submission" date="2019-10" db="EMBL/GenBank/DDBJ databases">
        <title>Draft genome sequence of Panacibacter sp. KCS-6.</title>
        <authorList>
            <person name="Yim K.J."/>
        </authorList>
    </citation>
    <scope>NUCLEOTIDE SEQUENCE</scope>
    <source>
        <strain evidence="1">KCS-6</strain>
    </source>
</reference>
<accession>A0A8J8JV04</accession>
<dbReference type="RefSeq" id="WP_171609534.1">
    <property type="nucleotide sequence ID" value="NZ_WHPF01000016.1"/>
</dbReference>
<evidence type="ECO:0000313" key="1">
    <source>
        <dbReference type="EMBL" id="NNV57588.1"/>
    </source>
</evidence>